<sequence length="217" mass="24337">MIFELSIQEIVFLVPILLLSLSVHEFAHGWVSSLLGDKTPRMEGRLTLNPLRHLDLWGTLMLLTVGFGWAKPVHINIDSYKKKYQGLVMTSLAGPLSNLLIAIVFTFFLRIIIMTESLAFLQVGAVITVIQYVLIINVLLFVFNLIPIPPLDGSRVITAIFNKKQNFIMNYNRLGVYLLLGILLINRVMDVEILPIGRLMGGILTLMIKLIIPDIAG</sequence>
<feature type="domain" description="Peptidase M50" evidence="14">
    <location>
        <begin position="118"/>
        <end position="179"/>
    </location>
</feature>
<dbReference type="KEGG" id="ock:EXM22_00230"/>
<keyword evidence="8" id="KW-0378">Hydrolase</keyword>
<evidence type="ECO:0000259" key="14">
    <source>
        <dbReference type="Pfam" id="PF02163"/>
    </source>
</evidence>
<dbReference type="PANTHER" id="PTHR35864">
    <property type="entry name" value="ZINC METALLOPROTEASE MJ0611-RELATED"/>
    <property type="match status" value="1"/>
</dbReference>
<dbReference type="OrthoDB" id="9800627at2"/>
<dbReference type="Proteomes" id="UP000324209">
    <property type="component" value="Chromosome"/>
</dbReference>
<dbReference type="EMBL" id="CP036150">
    <property type="protein sequence ID" value="QEN06492.1"/>
    <property type="molecule type" value="Genomic_DNA"/>
</dbReference>
<accession>A0A5C1QK12</accession>
<feature type="transmembrane region" description="Helical" evidence="13">
    <location>
        <begin position="91"/>
        <end position="113"/>
    </location>
</feature>
<dbReference type="PANTHER" id="PTHR35864:SF1">
    <property type="entry name" value="ZINC METALLOPROTEASE YWHC-RELATED"/>
    <property type="match status" value="1"/>
</dbReference>
<name>A0A5C1QK12_9SPIO</name>
<evidence type="ECO:0000256" key="3">
    <source>
        <dbReference type="ARBA" id="ARBA00007931"/>
    </source>
</evidence>
<dbReference type="Pfam" id="PF02163">
    <property type="entry name" value="Peptidase_M50"/>
    <property type="match status" value="1"/>
</dbReference>
<dbReference type="GO" id="GO:0046872">
    <property type="term" value="F:metal ion binding"/>
    <property type="evidence" value="ECO:0007669"/>
    <property type="project" value="UniProtKB-KW"/>
</dbReference>
<keyword evidence="5 15" id="KW-0645">Protease</keyword>
<evidence type="ECO:0000256" key="9">
    <source>
        <dbReference type="ARBA" id="ARBA00022833"/>
    </source>
</evidence>
<evidence type="ECO:0000256" key="12">
    <source>
        <dbReference type="ARBA" id="ARBA00023136"/>
    </source>
</evidence>
<keyword evidence="6 13" id="KW-0812">Transmembrane</keyword>
<dbReference type="CDD" id="cd06158">
    <property type="entry name" value="S2P-M50_like_1"/>
    <property type="match status" value="1"/>
</dbReference>
<keyword evidence="12 13" id="KW-0472">Membrane</keyword>
<comment type="similarity">
    <text evidence="3">Belongs to the peptidase M50B family.</text>
</comment>
<keyword evidence="10 13" id="KW-1133">Transmembrane helix</keyword>
<keyword evidence="16" id="KW-1185">Reference proteome</keyword>
<feature type="transmembrane region" description="Helical" evidence="13">
    <location>
        <begin position="193"/>
        <end position="212"/>
    </location>
</feature>
<dbReference type="GO" id="GO:0005886">
    <property type="term" value="C:plasma membrane"/>
    <property type="evidence" value="ECO:0007669"/>
    <property type="project" value="UniProtKB-SubCell"/>
</dbReference>
<evidence type="ECO:0000256" key="5">
    <source>
        <dbReference type="ARBA" id="ARBA00022670"/>
    </source>
</evidence>
<evidence type="ECO:0000256" key="8">
    <source>
        <dbReference type="ARBA" id="ARBA00022801"/>
    </source>
</evidence>
<dbReference type="GO" id="GO:0008237">
    <property type="term" value="F:metallopeptidase activity"/>
    <property type="evidence" value="ECO:0007669"/>
    <property type="project" value="UniProtKB-KW"/>
</dbReference>
<evidence type="ECO:0000313" key="16">
    <source>
        <dbReference type="Proteomes" id="UP000324209"/>
    </source>
</evidence>
<dbReference type="RefSeq" id="WP_149484575.1">
    <property type="nucleotide sequence ID" value="NZ_CP036150.1"/>
</dbReference>
<dbReference type="InterPro" id="IPR008915">
    <property type="entry name" value="Peptidase_M50"/>
</dbReference>
<dbReference type="InterPro" id="IPR052348">
    <property type="entry name" value="Metallopeptidase_M50B"/>
</dbReference>
<dbReference type="InterPro" id="IPR044537">
    <property type="entry name" value="Rip2-like"/>
</dbReference>
<keyword evidence="9" id="KW-0862">Zinc</keyword>
<evidence type="ECO:0000256" key="13">
    <source>
        <dbReference type="SAM" id="Phobius"/>
    </source>
</evidence>
<feature type="transmembrane region" description="Helical" evidence="13">
    <location>
        <begin position="119"/>
        <end position="146"/>
    </location>
</feature>
<evidence type="ECO:0000256" key="1">
    <source>
        <dbReference type="ARBA" id="ARBA00001947"/>
    </source>
</evidence>
<organism evidence="15 16">
    <name type="scientific">Oceanispirochaeta crateris</name>
    <dbReference type="NCBI Taxonomy" id="2518645"/>
    <lineage>
        <taxon>Bacteria</taxon>
        <taxon>Pseudomonadati</taxon>
        <taxon>Spirochaetota</taxon>
        <taxon>Spirochaetia</taxon>
        <taxon>Spirochaetales</taxon>
        <taxon>Spirochaetaceae</taxon>
        <taxon>Oceanispirochaeta</taxon>
    </lineage>
</organism>
<dbReference type="AlphaFoldDB" id="A0A5C1QK12"/>
<evidence type="ECO:0000313" key="15">
    <source>
        <dbReference type="EMBL" id="QEN06492.1"/>
    </source>
</evidence>
<evidence type="ECO:0000256" key="4">
    <source>
        <dbReference type="ARBA" id="ARBA00022475"/>
    </source>
</evidence>
<comment type="cofactor">
    <cofactor evidence="1">
        <name>Zn(2+)</name>
        <dbReference type="ChEBI" id="CHEBI:29105"/>
    </cofactor>
</comment>
<evidence type="ECO:0000256" key="7">
    <source>
        <dbReference type="ARBA" id="ARBA00022723"/>
    </source>
</evidence>
<keyword evidence="11" id="KW-0482">Metalloprotease</keyword>
<comment type="subcellular location">
    <subcellularLocation>
        <location evidence="2">Cell membrane</location>
        <topology evidence="2">Multi-pass membrane protein</topology>
    </subcellularLocation>
</comment>
<proteinExistence type="inferred from homology"/>
<evidence type="ECO:0000256" key="2">
    <source>
        <dbReference type="ARBA" id="ARBA00004651"/>
    </source>
</evidence>
<gene>
    <name evidence="15" type="ORF">EXM22_00230</name>
</gene>
<evidence type="ECO:0000256" key="6">
    <source>
        <dbReference type="ARBA" id="ARBA00022692"/>
    </source>
</evidence>
<protein>
    <submittedName>
        <fullName evidence="15">Site-2 protease family protein</fullName>
    </submittedName>
</protein>
<keyword evidence="4" id="KW-1003">Cell membrane</keyword>
<evidence type="ECO:0000256" key="10">
    <source>
        <dbReference type="ARBA" id="ARBA00022989"/>
    </source>
</evidence>
<evidence type="ECO:0000256" key="11">
    <source>
        <dbReference type="ARBA" id="ARBA00023049"/>
    </source>
</evidence>
<feature type="transmembrane region" description="Helical" evidence="13">
    <location>
        <begin position="167"/>
        <end position="187"/>
    </location>
</feature>
<keyword evidence="7" id="KW-0479">Metal-binding</keyword>
<reference evidence="15 16" key="1">
    <citation type="submission" date="2019-02" db="EMBL/GenBank/DDBJ databases">
        <title>Complete Genome Sequence and Methylome Analysis of free living Spirochaetas.</title>
        <authorList>
            <person name="Fomenkov A."/>
            <person name="Dubinina G."/>
            <person name="Leshcheva N."/>
            <person name="Mikheeva N."/>
            <person name="Grabovich M."/>
            <person name="Vincze T."/>
            <person name="Roberts R.J."/>
        </authorList>
    </citation>
    <scope>NUCLEOTIDE SEQUENCE [LARGE SCALE GENOMIC DNA]</scope>
    <source>
        <strain evidence="15 16">K2</strain>
    </source>
</reference>
<dbReference type="GO" id="GO:0006508">
    <property type="term" value="P:proteolysis"/>
    <property type="evidence" value="ECO:0007669"/>
    <property type="project" value="UniProtKB-KW"/>
</dbReference>